<dbReference type="PANTHER" id="PTHR43777:SF1">
    <property type="entry name" value="MOLYBDENUM COFACTOR CYTIDYLYLTRANSFERASE"/>
    <property type="match status" value="1"/>
</dbReference>
<dbReference type="Gene3D" id="3.90.550.10">
    <property type="entry name" value="Spore Coat Polysaccharide Biosynthesis Protein SpsA, Chain A"/>
    <property type="match status" value="1"/>
</dbReference>
<dbReference type="Proteomes" id="UP000451860">
    <property type="component" value="Unassembled WGS sequence"/>
</dbReference>
<dbReference type="SUPFAM" id="SSF53448">
    <property type="entry name" value="Nucleotide-diphospho-sugar transferases"/>
    <property type="match status" value="1"/>
</dbReference>
<keyword evidence="2" id="KW-0808">Transferase</keyword>
<dbReference type="EMBL" id="WHJE01000003">
    <property type="protein sequence ID" value="KAE8765961.1"/>
    <property type="molecule type" value="Genomic_DNA"/>
</dbReference>
<feature type="domain" description="MobA-like NTP transferase" evidence="1">
    <location>
        <begin position="6"/>
        <end position="154"/>
    </location>
</feature>
<dbReference type="CDD" id="cd04182">
    <property type="entry name" value="GT_2_like_f"/>
    <property type="match status" value="1"/>
</dbReference>
<sequence length="183" mass="18971">MVGTAGIVLAAGAGTRYGCPKILVPGFLDAALGAFDGAGVTNVRVVTGAARIDLPFDVGEVFCPRWHRGMGASLRAGLEAVEPEVDRVLVHVVDCPDVDARVVARVLAQDATLPARAVFEGRPGHPVSLPRHHVAALLAVLDDAAGAGRYLAALPDLVRVECADLASGRDIDVPTAGAPMWRN</sequence>
<dbReference type="InterPro" id="IPR025877">
    <property type="entry name" value="MobA-like_NTP_Trfase"/>
</dbReference>
<evidence type="ECO:0000313" key="2">
    <source>
        <dbReference type="EMBL" id="KAE8765961.1"/>
    </source>
</evidence>
<dbReference type="InterPro" id="IPR029044">
    <property type="entry name" value="Nucleotide-diphossugar_trans"/>
</dbReference>
<dbReference type="Pfam" id="PF12804">
    <property type="entry name" value="NTP_transf_3"/>
    <property type="match status" value="1"/>
</dbReference>
<reference evidence="2 3" key="1">
    <citation type="submission" date="2019-10" db="EMBL/GenBank/DDBJ databases">
        <title>Georgenia wutianyii sp. nov. and Georgenia yuyongxinii sp. nov. isolated from plateau pika (Ochotona curzoniae) in the Qinghai-Tibet plateau of China.</title>
        <authorList>
            <person name="Tian Z."/>
        </authorList>
    </citation>
    <scope>NUCLEOTIDE SEQUENCE [LARGE SCALE GENOMIC DNA]</scope>
    <source>
        <strain evidence="2 3">DSM 21501</strain>
    </source>
</reference>
<dbReference type="PANTHER" id="PTHR43777">
    <property type="entry name" value="MOLYBDENUM COFACTOR CYTIDYLYLTRANSFERASE"/>
    <property type="match status" value="1"/>
</dbReference>
<dbReference type="OrthoDB" id="4427994at2"/>
<gene>
    <name evidence="2" type="ORF">GB883_01395</name>
</gene>
<evidence type="ECO:0000313" key="3">
    <source>
        <dbReference type="Proteomes" id="UP000451860"/>
    </source>
</evidence>
<dbReference type="GO" id="GO:0016779">
    <property type="term" value="F:nucleotidyltransferase activity"/>
    <property type="evidence" value="ECO:0007669"/>
    <property type="project" value="UniProtKB-ARBA"/>
</dbReference>
<proteinExistence type="predicted"/>
<evidence type="ECO:0000259" key="1">
    <source>
        <dbReference type="Pfam" id="PF12804"/>
    </source>
</evidence>
<organism evidence="2 3">
    <name type="scientific">Georgenia thermotolerans</name>
    <dbReference type="NCBI Taxonomy" id="527326"/>
    <lineage>
        <taxon>Bacteria</taxon>
        <taxon>Bacillati</taxon>
        <taxon>Actinomycetota</taxon>
        <taxon>Actinomycetes</taxon>
        <taxon>Micrococcales</taxon>
        <taxon>Bogoriellaceae</taxon>
        <taxon>Georgenia</taxon>
    </lineage>
</organism>
<accession>A0A7J5UUJ1</accession>
<dbReference type="AlphaFoldDB" id="A0A7J5UUJ1"/>
<keyword evidence="3" id="KW-1185">Reference proteome</keyword>
<comment type="caution">
    <text evidence="2">The sequence shown here is derived from an EMBL/GenBank/DDBJ whole genome shotgun (WGS) entry which is preliminary data.</text>
</comment>
<name>A0A7J5UUJ1_9MICO</name>
<protein>
    <submittedName>
        <fullName evidence="2">NTP transferase domain-containing protein</fullName>
    </submittedName>
</protein>